<keyword evidence="3" id="KW-0813">Transport</keyword>
<dbReference type="InterPro" id="IPR038702">
    <property type="entry name" value="Na/K_ATPase_sub_beta_sf"/>
</dbReference>
<protein>
    <recommendedName>
        <fullName evidence="21">Sodium/potassium-transporting ATPase subunit beta-2</fullName>
    </recommendedName>
</protein>
<keyword evidence="4" id="KW-1003">Cell membrane</keyword>
<dbReference type="GO" id="GO:0006883">
    <property type="term" value="P:intracellular sodium ion homeostasis"/>
    <property type="evidence" value="ECO:0007669"/>
    <property type="project" value="TreeGrafter"/>
</dbReference>
<dbReference type="GO" id="GO:0005890">
    <property type="term" value="C:sodium:potassium-exchanging ATPase complex"/>
    <property type="evidence" value="ECO:0007669"/>
    <property type="project" value="InterPro"/>
</dbReference>
<evidence type="ECO:0000256" key="14">
    <source>
        <dbReference type="ARBA" id="ARBA00023157"/>
    </source>
</evidence>
<evidence type="ECO:0000256" key="12">
    <source>
        <dbReference type="ARBA" id="ARBA00023065"/>
    </source>
</evidence>
<feature type="transmembrane region" description="Helical" evidence="18">
    <location>
        <begin position="54"/>
        <end position="79"/>
    </location>
</feature>
<dbReference type="GO" id="GO:0001671">
    <property type="term" value="F:ATPase activator activity"/>
    <property type="evidence" value="ECO:0007669"/>
    <property type="project" value="UniProtKB-ARBA"/>
</dbReference>
<evidence type="ECO:0000256" key="10">
    <source>
        <dbReference type="ARBA" id="ARBA00022989"/>
    </source>
</evidence>
<organism evidence="19 20">
    <name type="scientific">Aquatica leii</name>
    <dbReference type="NCBI Taxonomy" id="1421715"/>
    <lineage>
        <taxon>Eukaryota</taxon>
        <taxon>Metazoa</taxon>
        <taxon>Ecdysozoa</taxon>
        <taxon>Arthropoda</taxon>
        <taxon>Hexapoda</taxon>
        <taxon>Insecta</taxon>
        <taxon>Pterygota</taxon>
        <taxon>Neoptera</taxon>
        <taxon>Endopterygota</taxon>
        <taxon>Coleoptera</taxon>
        <taxon>Polyphaga</taxon>
        <taxon>Elateriformia</taxon>
        <taxon>Elateroidea</taxon>
        <taxon>Lampyridae</taxon>
        <taxon>Luciolinae</taxon>
        <taxon>Aquatica</taxon>
    </lineage>
</organism>
<proteinExistence type="inferred from homology"/>
<keyword evidence="13 18" id="KW-0472">Membrane</keyword>
<reference evidence="20" key="1">
    <citation type="submission" date="2023-01" db="EMBL/GenBank/DDBJ databases">
        <title>Key to firefly adult light organ development and bioluminescence: homeobox transcription factors regulate luciferase expression and transportation to peroxisome.</title>
        <authorList>
            <person name="Fu X."/>
        </authorList>
    </citation>
    <scope>NUCLEOTIDE SEQUENCE [LARGE SCALE GENOMIC DNA]</scope>
</reference>
<keyword evidence="7 18" id="KW-0812">Transmembrane</keyword>
<evidence type="ECO:0000256" key="18">
    <source>
        <dbReference type="SAM" id="Phobius"/>
    </source>
</evidence>
<evidence type="ECO:0000256" key="16">
    <source>
        <dbReference type="ARBA" id="ARBA00023201"/>
    </source>
</evidence>
<evidence type="ECO:0000256" key="3">
    <source>
        <dbReference type="ARBA" id="ARBA00022448"/>
    </source>
</evidence>
<keyword evidence="6" id="KW-0740">Sodium/potassium transport</keyword>
<evidence type="ECO:0000256" key="5">
    <source>
        <dbReference type="ARBA" id="ARBA00022538"/>
    </source>
</evidence>
<evidence type="ECO:0000256" key="17">
    <source>
        <dbReference type="ARBA" id="ARBA00025540"/>
    </source>
</evidence>
<evidence type="ECO:0000256" key="7">
    <source>
        <dbReference type="ARBA" id="ARBA00022692"/>
    </source>
</evidence>
<keyword evidence="14" id="KW-1015">Disulfide bond</keyword>
<keyword evidence="15" id="KW-0325">Glycoprotein</keyword>
<dbReference type="FunFam" id="2.60.40.1660:FF:000004">
    <property type="entry name" value="sodium/potassium-transporting ATPase subunit beta-2"/>
    <property type="match status" value="1"/>
</dbReference>
<keyword evidence="9" id="KW-0735">Signal-anchor</keyword>
<evidence type="ECO:0000256" key="2">
    <source>
        <dbReference type="ARBA" id="ARBA00005876"/>
    </source>
</evidence>
<evidence type="ECO:0000256" key="9">
    <source>
        <dbReference type="ARBA" id="ARBA00022968"/>
    </source>
</evidence>
<keyword evidence="5" id="KW-0633">Potassium transport</keyword>
<evidence type="ECO:0000256" key="4">
    <source>
        <dbReference type="ARBA" id="ARBA00022475"/>
    </source>
</evidence>
<name>A0AAN7PYZ2_9COLE</name>
<comment type="function">
    <text evidence="17">This is the non-catalytic component of the active enzyme, which catalyzes the hydrolysis of ATP coupled with the exchange of Na(+) and K(+) ions across the plasma membrane. The beta subunit regulates, through assembly of alpha/beta heterodimers, the number of sodium pumps transported to the plasma membrane.</text>
</comment>
<evidence type="ECO:0000256" key="8">
    <source>
        <dbReference type="ARBA" id="ARBA00022958"/>
    </source>
</evidence>
<accession>A0AAN7PYZ2</accession>
<evidence type="ECO:0000313" key="19">
    <source>
        <dbReference type="EMBL" id="KAK4880057.1"/>
    </source>
</evidence>
<evidence type="ECO:0000256" key="11">
    <source>
        <dbReference type="ARBA" id="ARBA00023053"/>
    </source>
</evidence>
<dbReference type="PANTHER" id="PTHR11523">
    <property type="entry name" value="SODIUM/POTASSIUM-DEPENDENT ATPASE BETA SUBUNIT"/>
    <property type="match status" value="1"/>
</dbReference>
<evidence type="ECO:0000256" key="1">
    <source>
        <dbReference type="ARBA" id="ARBA00004401"/>
    </source>
</evidence>
<keyword evidence="11" id="KW-0915">Sodium</keyword>
<keyword evidence="16" id="KW-0739">Sodium transport</keyword>
<keyword evidence="8" id="KW-0630">Potassium</keyword>
<dbReference type="PROSITE" id="PS00390">
    <property type="entry name" value="ATPASE_NA_K_BETA_1"/>
    <property type="match status" value="1"/>
</dbReference>
<comment type="caution">
    <text evidence="19">The sequence shown here is derived from an EMBL/GenBank/DDBJ whole genome shotgun (WGS) entry which is preliminary data.</text>
</comment>
<gene>
    <name evidence="19" type="ORF">RN001_008203</name>
</gene>
<dbReference type="Gene3D" id="2.60.40.1660">
    <property type="entry name" value="Na, k-atpase alpha subunit"/>
    <property type="match status" value="1"/>
</dbReference>
<evidence type="ECO:0000313" key="20">
    <source>
        <dbReference type="Proteomes" id="UP001353858"/>
    </source>
</evidence>
<dbReference type="InterPro" id="IPR000402">
    <property type="entry name" value="Na/K_ATPase_sub_beta"/>
</dbReference>
<dbReference type="Pfam" id="PF00287">
    <property type="entry name" value="Na_K-ATPase"/>
    <property type="match status" value="1"/>
</dbReference>
<evidence type="ECO:0000256" key="6">
    <source>
        <dbReference type="ARBA" id="ARBA00022607"/>
    </source>
</evidence>
<evidence type="ECO:0008006" key="21">
    <source>
        <dbReference type="Google" id="ProtNLM"/>
    </source>
</evidence>
<dbReference type="PANTHER" id="PTHR11523:SF31">
    <property type="entry name" value="AT04468P-RELATED"/>
    <property type="match status" value="1"/>
</dbReference>
<dbReference type="GO" id="GO:0036376">
    <property type="term" value="P:sodium ion export across plasma membrane"/>
    <property type="evidence" value="ECO:0007669"/>
    <property type="project" value="TreeGrafter"/>
</dbReference>
<evidence type="ECO:0000256" key="13">
    <source>
        <dbReference type="ARBA" id="ARBA00023136"/>
    </source>
</evidence>
<evidence type="ECO:0000256" key="15">
    <source>
        <dbReference type="ARBA" id="ARBA00023180"/>
    </source>
</evidence>
<dbReference type="EMBL" id="JARPUR010000003">
    <property type="protein sequence ID" value="KAK4880057.1"/>
    <property type="molecule type" value="Genomic_DNA"/>
</dbReference>
<comment type="subcellular location">
    <subcellularLocation>
        <location evidence="1">Cell membrane</location>
        <topology evidence="1">Single-pass type II membrane protein</topology>
    </subcellularLocation>
</comment>
<dbReference type="GO" id="GO:0030007">
    <property type="term" value="P:intracellular potassium ion homeostasis"/>
    <property type="evidence" value="ECO:0007669"/>
    <property type="project" value="TreeGrafter"/>
</dbReference>
<dbReference type="AlphaFoldDB" id="A0AAN7PYZ2"/>
<keyword evidence="10 18" id="KW-1133">Transmembrane helix</keyword>
<keyword evidence="20" id="KW-1185">Reference proteome</keyword>
<dbReference type="GO" id="GO:1990573">
    <property type="term" value="P:potassium ion import across plasma membrane"/>
    <property type="evidence" value="ECO:0007669"/>
    <property type="project" value="TreeGrafter"/>
</dbReference>
<dbReference type="Proteomes" id="UP001353858">
    <property type="component" value="Unassembled WGS sequence"/>
</dbReference>
<keyword evidence="12" id="KW-0406">Ion transport</keyword>
<comment type="similarity">
    <text evidence="2">Belongs to the X(+)/potassium ATPases subunit beta family.</text>
</comment>
<sequence>MAIRGKENENGVYEFPYMVKPNQKSKWEAFKLFLWNPNTSEVFGRTGSSWVKILLFYFIFYIGLAALFAICMAALLATIDKDKPKYTSINSLIGTNPGLGFRPIADRTSEGALIWYNSKNVSTTTKWIELLDEFFEEYNISHPSLKSKFSPDCDFDQPPRNGLACPVNIDMFGPCSPPNYAYNTSSPCVFLKLNKIFDWEPEYINSTEKIPEGIPKELISRIKLAAINNHTNRVWVSCEGEYDADKEHLSNSSFEYYPTGGGFPSYYYPFKHKKNAYLSPLVAVRIMNPTGGVIINIECRAWAHNIEYIGGPAEHRKGSVHFEVMRDDI</sequence>